<dbReference type="EMBL" id="KZ819374">
    <property type="protein sequence ID" value="PWN42956.1"/>
    <property type="molecule type" value="Genomic_DNA"/>
</dbReference>
<accession>A0A316VZE2</accession>
<keyword evidence="1" id="KW-0732">Signal</keyword>
<reference evidence="2 3" key="1">
    <citation type="journal article" date="2018" name="Mol. Biol. Evol.">
        <title>Broad Genomic Sampling Reveals a Smut Pathogenic Ancestry of the Fungal Clade Ustilaginomycotina.</title>
        <authorList>
            <person name="Kijpornyongpan T."/>
            <person name="Mondo S.J."/>
            <person name="Barry K."/>
            <person name="Sandor L."/>
            <person name="Lee J."/>
            <person name="Lipzen A."/>
            <person name="Pangilinan J."/>
            <person name="LaButti K."/>
            <person name="Hainaut M."/>
            <person name="Henrissat B."/>
            <person name="Grigoriev I.V."/>
            <person name="Spatafora J.W."/>
            <person name="Aime M.C."/>
        </authorList>
    </citation>
    <scope>NUCLEOTIDE SEQUENCE [LARGE SCALE GENOMIC DNA]</scope>
    <source>
        <strain evidence="2 3">MCA 4658</strain>
    </source>
</reference>
<dbReference type="GeneID" id="37031924"/>
<name>A0A316VZE2_9BASI</name>
<dbReference type="AlphaFoldDB" id="A0A316VZE2"/>
<organism evidence="2 3">
    <name type="scientific">Ceraceosorus guamensis</name>
    <dbReference type="NCBI Taxonomy" id="1522189"/>
    <lineage>
        <taxon>Eukaryota</taxon>
        <taxon>Fungi</taxon>
        <taxon>Dikarya</taxon>
        <taxon>Basidiomycota</taxon>
        <taxon>Ustilaginomycotina</taxon>
        <taxon>Exobasidiomycetes</taxon>
        <taxon>Ceraceosorales</taxon>
        <taxon>Ceraceosoraceae</taxon>
        <taxon>Ceraceosorus</taxon>
    </lineage>
</organism>
<feature type="signal peptide" evidence="1">
    <location>
        <begin position="1"/>
        <end position="16"/>
    </location>
</feature>
<protein>
    <recommendedName>
        <fullName evidence="4">Secreted protein</fullName>
    </recommendedName>
</protein>
<dbReference type="RefSeq" id="XP_025370116.1">
    <property type="nucleotide sequence ID" value="XM_025510054.1"/>
</dbReference>
<evidence type="ECO:0000313" key="3">
    <source>
        <dbReference type="Proteomes" id="UP000245783"/>
    </source>
</evidence>
<evidence type="ECO:0000313" key="2">
    <source>
        <dbReference type="EMBL" id="PWN42956.1"/>
    </source>
</evidence>
<feature type="chain" id="PRO_5016333584" description="Secreted protein" evidence="1">
    <location>
        <begin position="17"/>
        <end position="87"/>
    </location>
</feature>
<dbReference type="InParanoid" id="A0A316VZE2"/>
<keyword evidence="3" id="KW-1185">Reference proteome</keyword>
<dbReference type="Proteomes" id="UP000245783">
    <property type="component" value="Unassembled WGS sequence"/>
</dbReference>
<evidence type="ECO:0000256" key="1">
    <source>
        <dbReference type="SAM" id="SignalP"/>
    </source>
</evidence>
<sequence length="87" mass="9420">MSCLLLDHLSICMALGADLQSPVTHTLSAITCHLTTRNACLWRCKDTHTSHLATSTPSVRTPIRHLMGITMECSSLGQTMPCRAGVL</sequence>
<proteinExistence type="predicted"/>
<evidence type="ECO:0008006" key="4">
    <source>
        <dbReference type="Google" id="ProtNLM"/>
    </source>
</evidence>
<gene>
    <name evidence="2" type="ORF">IE81DRAFT_107008</name>
</gene>